<evidence type="ECO:0000256" key="11">
    <source>
        <dbReference type="ARBA" id="ARBA00038053"/>
    </source>
</evidence>
<evidence type="ECO:0000256" key="13">
    <source>
        <dbReference type="ARBA" id="ARBA00041418"/>
    </source>
</evidence>
<evidence type="ECO:0000256" key="4">
    <source>
        <dbReference type="ARBA" id="ARBA00022692"/>
    </source>
</evidence>
<evidence type="ECO:0000313" key="17">
    <source>
        <dbReference type="EMBL" id="NBG65227.1"/>
    </source>
</evidence>
<dbReference type="GO" id="GO:0008955">
    <property type="term" value="F:peptidoglycan glycosyltransferase activity"/>
    <property type="evidence" value="ECO:0007669"/>
    <property type="project" value="UniProtKB-EC"/>
</dbReference>
<dbReference type="GO" id="GO:0051301">
    <property type="term" value="P:cell division"/>
    <property type="evidence" value="ECO:0007669"/>
    <property type="project" value="InterPro"/>
</dbReference>
<dbReference type="PANTHER" id="PTHR30474">
    <property type="entry name" value="CELL CYCLE PROTEIN"/>
    <property type="match status" value="1"/>
</dbReference>
<reference evidence="17 18" key="1">
    <citation type="submission" date="2019-12" db="EMBL/GenBank/DDBJ databases">
        <authorList>
            <person name="Zhao J."/>
        </authorList>
    </citation>
    <scope>NUCLEOTIDE SEQUENCE [LARGE SCALE GENOMIC DNA]</scope>
    <source>
        <strain evidence="17 18">S-15</strain>
    </source>
</reference>
<gene>
    <name evidence="17" type="ORF">GQN54_03815</name>
</gene>
<keyword evidence="8 16" id="KW-0472">Membrane</keyword>
<evidence type="ECO:0000256" key="2">
    <source>
        <dbReference type="ARBA" id="ARBA00022676"/>
    </source>
</evidence>
<feature type="transmembrane region" description="Helical" evidence="16">
    <location>
        <begin position="47"/>
        <end position="65"/>
    </location>
</feature>
<dbReference type="GO" id="GO:0008360">
    <property type="term" value="P:regulation of cell shape"/>
    <property type="evidence" value="ECO:0007669"/>
    <property type="project" value="UniProtKB-KW"/>
</dbReference>
<evidence type="ECO:0000256" key="16">
    <source>
        <dbReference type="SAM" id="Phobius"/>
    </source>
</evidence>
<comment type="similarity">
    <text evidence="11">Belongs to the SEDS family. FtsW subfamily.</text>
</comment>
<feature type="transmembrane region" description="Helical" evidence="16">
    <location>
        <begin position="271"/>
        <end position="297"/>
    </location>
</feature>
<accession>A0A6N9NJ55</accession>
<keyword evidence="3" id="KW-0808">Transferase</keyword>
<evidence type="ECO:0000256" key="7">
    <source>
        <dbReference type="ARBA" id="ARBA00022989"/>
    </source>
</evidence>
<dbReference type="PANTHER" id="PTHR30474:SF2">
    <property type="entry name" value="PEPTIDOGLYCAN GLYCOSYLTRANSFERASE FTSW-RELATED"/>
    <property type="match status" value="1"/>
</dbReference>
<keyword evidence="5" id="KW-0133">Cell shape</keyword>
<feature type="transmembrane region" description="Helical" evidence="16">
    <location>
        <begin position="12"/>
        <end position="35"/>
    </location>
</feature>
<dbReference type="AlphaFoldDB" id="A0A6N9NJ55"/>
<dbReference type="Pfam" id="PF01098">
    <property type="entry name" value="FTSW_RODA_SPOVE"/>
    <property type="match status" value="1"/>
</dbReference>
<feature type="transmembrane region" description="Helical" evidence="16">
    <location>
        <begin position="194"/>
        <end position="213"/>
    </location>
</feature>
<evidence type="ECO:0000313" key="18">
    <source>
        <dbReference type="Proteomes" id="UP000470771"/>
    </source>
</evidence>
<feature type="transmembrane region" description="Helical" evidence="16">
    <location>
        <begin position="346"/>
        <end position="367"/>
    </location>
</feature>
<dbReference type="EC" id="2.4.99.28" evidence="14"/>
<evidence type="ECO:0000256" key="15">
    <source>
        <dbReference type="ARBA" id="ARBA00049902"/>
    </source>
</evidence>
<proteinExistence type="inferred from homology"/>
<evidence type="ECO:0000256" key="6">
    <source>
        <dbReference type="ARBA" id="ARBA00022984"/>
    </source>
</evidence>
<evidence type="ECO:0000256" key="9">
    <source>
        <dbReference type="ARBA" id="ARBA00032370"/>
    </source>
</evidence>
<evidence type="ECO:0000256" key="10">
    <source>
        <dbReference type="ARBA" id="ARBA00033270"/>
    </source>
</evidence>
<dbReference type="GO" id="GO:0005886">
    <property type="term" value="C:plasma membrane"/>
    <property type="evidence" value="ECO:0007669"/>
    <property type="project" value="TreeGrafter"/>
</dbReference>
<protein>
    <recommendedName>
        <fullName evidence="12">Probable peptidoglycan glycosyltransferase FtsW</fullName>
        <ecNumber evidence="14">2.4.99.28</ecNumber>
    </recommendedName>
    <alternativeName>
        <fullName evidence="13">Cell division protein FtsW</fullName>
    </alternativeName>
    <alternativeName>
        <fullName evidence="10">Cell wall polymerase</fullName>
    </alternativeName>
    <alternativeName>
        <fullName evidence="9">Peptidoglycan polymerase</fullName>
    </alternativeName>
</protein>
<evidence type="ECO:0000256" key="8">
    <source>
        <dbReference type="ARBA" id="ARBA00023136"/>
    </source>
</evidence>
<evidence type="ECO:0000256" key="3">
    <source>
        <dbReference type="ARBA" id="ARBA00022679"/>
    </source>
</evidence>
<keyword evidence="6" id="KW-0573">Peptidoglycan synthesis</keyword>
<feature type="transmembrane region" description="Helical" evidence="16">
    <location>
        <begin position="142"/>
        <end position="162"/>
    </location>
</feature>
<dbReference type="Proteomes" id="UP000470771">
    <property type="component" value="Unassembled WGS sequence"/>
</dbReference>
<dbReference type="GO" id="GO:0015648">
    <property type="term" value="F:lipid-linked peptidoglycan transporter activity"/>
    <property type="evidence" value="ECO:0007669"/>
    <property type="project" value="TreeGrafter"/>
</dbReference>
<sequence>MQALFKNLKGDRVIWAVVLFLGILSILAVYSSIVSLAYKYQDGNTEYFLFKHGFILIVGFGLMYAAHKLNYKYYSRISQLAIFIAVPLLLFTLLTGASINDASRWLVIPVINQTFQTSDLAKLALIMFLARMLSKKQEVIKDFNSAFVPIMIPILAVCGLILPANFSTAAMLFTTSVVIMFIGRINLKYIISMIGIGVVLLSVFIAIVVNSNYTGRVETWKNRIENFMSDDSESNYQAEQSKIAIATGGPLGKGPGGSTQRNFLPHPYSDFIYAIVIEEYGILGGFTLLLLYLILLYRGIIISIKAPRTFGSLLAVGLSFSLVFQAMINMAVAVNLFPVTGQPLPMVSMGGTSIWFTCLAVGIILSVSRSVYEEEKEVANA</sequence>
<dbReference type="EMBL" id="WWNE01000004">
    <property type="protein sequence ID" value="NBG65227.1"/>
    <property type="molecule type" value="Genomic_DNA"/>
</dbReference>
<evidence type="ECO:0000256" key="5">
    <source>
        <dbReference type="ARBA" id="ARBA00022960"/>
    </source>
</evidence>
<dbReference type="GO" id="GO:0009252">
    <property type="term" value="P:peptidoglycan biosynthetic process"/>
    <property type="evidence" value="ECO:0007669"/>
    <property type="project" value="UniProtKB-KW"/>
</dbReference>
<evidence type="ECO:0000256" key="12">
    <source>
        <dbReference type="ARBA" id="ARBA00041185"/>
    </source>
</evidence>
<comment type="caution">
    <text evidence="17">The sequence shown here is derived from an EMBL/GenBank/DDBJ whole genome shotgun (WGS) entry which is preliminary data.</text>
</comment>
<keyword evidence="2" id="KW-0328">Glycosyltransferase</keyword>
<evidence type="ECO:0000256" key="14">
    <source>
        <dbReference type="ARBA" id="ARBA00044770"/>
    </source>
</evidence>
<evidence type="ECO:0000256" key="1">
    <source>
        <dbReference type="ARBA" id="ARBA00004141"/>
    </source>
</evidence>
<dbReference type="InterPro" id="IPR001182">
    <property type="entry name" value="FtsW/RodA"/>
</dbReference>
<name>A0A6N9NJ55_9FLAO</name>
<feature type="transmembrane region" description="Helical" evidence="16">
    <location>
        <begin position="77"/>
        <end position="99"/>
    </location>
</feature>
<keyword evidence="4 16" id="KW-0812">Transmembrane</keyword>
<dbReference type="GO" id="GO:0032153">
    <property type="term" value="C:cell division site"/>
    <property type="evidence" value="ECO:0007669"/>
    <property type="project" value="TreeGrafter"/>
</dbReference>
<feature type="transmembrane region" description="Helical" evidence="16">
    <location>
        <begin position="309"/>
        <end position="334"/>
    </location>
</feature>
<keyword evidence="7 16" id="KW-1133">Transmembrane helix</keyword>
<comment type="subcellular location">
    <subcellularLocation>
        <location evidence="1">Membrane</location>
        <topology evidence="1">Multi-pass membrane protein</topology>
    </subcellularLocation>
</comment>
<organism evidence="17 18">
    <name type="scientific">Acidiluteibacter ferrifornacis</name>
    <dbReference type="NCBI Taxonomy" id="2692424"/>
    <lineage>
        <taxon>Bacteria</taxon>
        <taxon>Pseudomonadati</taxon>
        <taxon>Bacteroidota</taxon>
        <taxon>Flavobacteriia</taxon>
        <taxon>Flavobacteriales</taxon>
        <taxon>Cryomorphaceae</taxon>
        <taxon>Acidiluteibacter</taxon>
    </lineage>
</organism>
<dbReference type="RefSeq" id="WP_160632162.1">
    <property type="nucleotide sequence ID" value="NZ_WWNE01000004.1"/>
</dbReference>
<keyword evidence="18" id="KW-1185">Reference proteome</keyword>
<comment type="catalytic activity">
    <reaction evidence="15">
        <text>[GlcNAc-(1-&gt;4)-Mur2Ac(oyl-L-Ala-gamma-D-Glu-L-Lys-D-Ala-D-Ala)](n)-di-trans,octa-cis-undecaprenyl diphosphate + beta-D-GlcNAc-(1-&gt;4)-Mur2Ac(oyl-L-Ala-gamma-D-Glu-L-Lys-D-Ala-D-Ala)-di-trans,octa-cis-undecaprenyl diphosphate = [GlcNAc-(1-&gt;4)-Mur2Ac(oyl-L-Ala-gamma-D-Glu-L-Lys-D-Ala-D-Ala)](n+1)-di-trans,octa-cis-undecaprenyl diphosphate + di-trans,octa-cis-undecaprenyl diphosphate + H(+)</text>
        <dbReference type="Rhea" id="RHEA:23708"/>
        <dbReference type="Rhea" id="RHEA-COMP:9602"/>
        <dbReference type="Rhea" id="RHEA-COMP:9603"/>
        <dbReference type="ChEBI" id="CHEBI:15378"/>
        <dbReference type="ChEBI" id="CHEBI:58405"/>
        <dbReference type="ChEBI" id="CHEBI:60033"/>
        <dbReference type="ChEBI" id="CHEBI:78435"/>
        <dbReference type="EC" id="2.4.99.28"/>
    </reaction>
</comment>